<dbReference type="Gene3D" id="3.10.450.50">
    <property type="match status" value="1"/>
</dbReference>
<dbReference type="PANTHER" id="PTHR33747">
    <property type="entry name" value="UPF0225 PROTEIN SCO1677"/>
    <property type="match status" value="1"/>
</dbReference>
<dbReference type="NCBIfam" id="TIGR02292">
    <property type="entry name" value="ygfB_yecA"/>
    <property type="match status" value="1"/>
</dbReference>
<comment type="caution">
    <text evidence="1">The sequence shown here is derived from an EMBL/GenBank/DDBJ whole genome shotgun (WGS) entry which is preliminary data.</text>
</comment>
<dbReference type="SUPFAM" id="SSF103642">
    <property type="entry name" value="Sec-C motif"/>
    <property type="match status" value="1"/>
</dbReference>
<name>A0A1J5RUL1_9ZZZZ</name>
<evidence type="ECO:0008006" key="2">
    <source>
        <dbReference type="Google" id="ProtNLM"/>
    </source>
</evidence>
<accession>A0A1J5RUL1</accession>
<proteinExistence type="predicted"/>
<dbReference type="Pfam" id="PF03695">
    <property type="entry name" value="UPF0149"/>
    <property type="match status" value="1"/>
</dbReference>
<dbReference type="SUPFAM" id="SSF101327">
    <property type="entry name" value="YgfB-like"/>
    <property type="match status" value="1"/>
</dbReference>
<dbReference type="InterPro" id="IPR036255">
    <property type="entry name" value="YgfB-like_sf"/>
</dbReference>
<organism evidence="1">
    <name type="scientific">mine drainage metagenome</name>
    <dbReference type="NCBI Taxonomy" id="410659"/>
    <lineage>
        <taxon>unclassified sequences</taxon>
        <taxon>metagenomes</taxon>
        <taxon>ecological metagenomes</taxon>
    </lineage>
</organism>
<gene>
    <name evidence="1" type="ORF">GALL_263400</name>
</gene>
<dbReference type="PANTHER" id="PTHR33747:SF1">
    <property type="entry name" value="ADENYLATE CYCLASE-ASSOCIATED CAP C-TERMINAL DOMAIN-CONTAINING PROTEIN"/>
    <property type="match status" value="1"/>
</dbReference>
<dbReference type="InterPro" id="IPR011978">
    <property type="entry name" value="YgfB-like"/>
</dbReference>
<protein>
    <recommendedName>
        <fullName evidence="2">YecA family protein</fullName>
    </recommendedName>
</protein>
<reference evidence="1" key="1">
    <citation type="submission" date="2016-10" db="EMBL/GenBank/DDBJ databases">
        <title>Sequence of Gallionella enrichment culture.</title>
        <authorList>
            <person name="Poehlein A."/>
            <person name="Muehling M."/>
            <person name="Daniel R."/>
        </authorList>
    </citation>
    <scope>NUCLEOTIDE SEQUENCE</scope>
</reference>
<dbReference type="AlphaFoldDB" id="A0A1J5RUL1"/>
<dbReference type="Gene3D" id="1.20.120.740">
    <property type="entry name" value="YgfB uncharacterised protein family UPF0149, PF03695"/>
    <property type="match status" value="1"/>
</dbReference>
<dbReference type="InterPro" id="IPR004027">
    <property type="entry name" value="SEC_C_motif"/>
</dbReference>
<evidence type="ECO:0000313" key="1">
    <source>
        <dbReference type="EMBL" id="OIQ91709.1"/>
    </source>
</evidence>
<dbReference type="EMBL" id="MLJW01000251">
    <property type="protein sequence ID" value="OIQ91709.1"/>
    <property type="molecule type" value="Genomic_DNA"/>
</dbReference>
<dbReference type="Pfam" id="PF02810">
    <property type="entry name" value="SEC-C"/>
    <property type="match status" value="1"/>
</dbReference>
<sequence length="241" mass="26826">MTDLNQALSAEELDELGDFLSLPDMEDRSMDLAMLEGYLTAIIIGPRVVMPSQWLSWVWDAEEGREEAVFSGLDHANRIMGLLMRFQNGIAHDFMTDPAAFEPMFWREARWGAAEWCEGFLLGAQFHSEAWAGLWLLQPTWVTPFLRLGTDDGMRITIKEGDADRWMQALAPTLGDIHAYWQAQRAGQPGGLVEDDFGFGRERAPAVRSAPKVGRNDPCPCGSGKKFKKCCGAADGSSMLH</sequence>